<evidence type="ECO:0000256" key="1">
    <source>
        <dbReference type="ARBA" id="ARBA00004496"/>
    </source>
</evidence>
<dbReference type="GO" id="GO:0016207">
    <property type="term" value="F:4-coumarate-CoA ligase activity"/>
    <property type="evidence" value="ECO:0007669"/>
    <property type="project" value="UniProtKB-EC"/>
</dbReference>
<evidence type="ECO:0000313" key="5">
    <source>
        <dbReference type="Proteomes" id="UP000238479"/>
    </source>
</evidence>
<dbReference type="AlphaFoldDB" id="A0A2P6QGX5"/>
<keyword evidence="2 4" id="KW-0436">Ligase</keyword>
<accession>A0A2P6QGX5</accession>
<name>A0A2P6QGX5_ROSCH</name>
<dbReference type="Gramene" id="PRQ33420">
    <property type="protein sequence ID" value="PRQ33420"/>
    <property type="gene ID" value="RchiOBHm_Chr5g0057431"/>
</dbReference>
<dbReference type="SUPFAM" id="SSF56801">
    <property type="entry name" value="Acetyl-CoA synthetase-like"/>
    <property type="match status" value="1"/>
</dbReference>
<sequence>MAMMAAPLVLPGDPNLTMVSLLFKNSSSYPHKPALIDAESSETLSFSQFKSMVIKVAHGLIHLGIKKNDVVLIFAPSSIQFPICFLGNYCNWWRCNNFRSSLHCFRAFQAS</sequence>
<dbReference type="PANTHER" id="PTHR24096:SF425">
    <property type="entry name" value="4-COUMARATE--COA LIGASE-LIKE 7"/>
    <property type="match status" value="1"/>
</dbReference>
<keyword evidence="5" id="KW-1185">Reference proteome</keyword>
<evidence type="ECO:0000256" key="2">
    <source>
        <dbReference type="ARBA" id="ARBA00022598"/>
    </source>
</evidence>
<dbReference type="EC" id="6.2.1.12" evidence="4"/>
<dbReference type="Pfam" id="PF00501">
    <property type="entry name" value="AMP-binding"/>
    <property type="match status" value="1"/>
</dbReference>
<dbReference type="EMBL" id="PDCK01000043">
    <property type="protein sequence ID" value="PRQ33420.1"/>
    <property type="molecule type" value="Genomic_DNA"/>
</dbReference>
<organism evidence="4 5">
    <name type="scientific">Rosa chinensis</name>
    <name type="common">China rose</name>
    <dbReference type="NCBI Taxonomy" id="74649"/>
    <lineage>
        <taxon>Eukaryota</taxon>
        <taxon>Viridiplantae</taxon>
        <taxon>Streptophyta</taxon>
        <taxon>Embryophyta</taxon>
        <taxon>Tracheophyta</taxon>
        <taxon>Spermatophyta</taxon>
        <taxon>Magnoliopsida</taxon>
        <taxon>eudicotyledons</taxon>
        <taxon>Gunneridae</taxon>
        <taxon>Pentapetalae</taxon>
        <taxon>rosids</taxon>
        <taxon>fabids</taxon>
        <taxon>Rosales</taxon>
        <taxon>Rosaceae</taxon>
        <taxon>Rosoideae</taxon>
        <taxon>Rosoideae incertae sedis</taxon>
        <taxon>Rosa</taxon>
    </lineage>
</organism>
<dbReference type="GO" id="GO:0005737">
    <property type="term" value="C:cytoplasm"/>
    <property type="evidence" value="ECO:0007669"/>
    <property type="project" value="UniProtKB-SubCell"/>
</dbReference>
<dbReference type="InterPro" id="IPR000873">
    <property type="entry name" value="AMP-dep_synth/lig_dom"/>
</dbReference>
<comment type="caution">
    <text evidence="4">The sequence shown here is derived from an EMBL/GenBank/DDBJ whole genome shotgun (WGS) entry which is preliminary data.</text>
</comment>
<dbReference type="InterPro" id="IPR042099">
    <property type="entry name" value="ANL_N_sf"/>
</dbReference>
<reference evidence="4 5" key="1">
    <citation type="journal article" date="2018" name="Nat. Genet.">
        <title>The Rosa genome provides new insights in the design of modern roses.</title>
        <authorList>
            <person name="Bendahmane M."/>
        </authorList>
    </citation>
    <scope>NUCLEOTIDE SEQUENCE [LARGE SCALE GENOMIC DNA]</scope>
    <source>
        <strain evidence="5">cv. Old Blush</strain>
    </source>
</reference>
<dbReference type="STRING" id="74649.A0A2P6QGX5"/>
<dbReference type="OMA" id="YIFANPD"/>
<gene>
    <name evidence="4" type="ORF">RchiOBHm_Chr5g0057431</name>
</gene>
<comment type="subcellular location">
    <subcellularLocation>
        <location evidence="1">Cytoplasm</location>
    </subcellularLocation>
</comment>
<evidence type="ECO:0000259" key="3">
    <source>
        <dbReference type="Pfam" id="PF00501"/>
    </source>
</evidence>
<dbReference type="Proteomes" id="UP000238479">
    <property type="component" value="Chromosome 5"/>
</dbReference>
<proteinExistence type="predicted"/>
<feature type="domain" description="AMP-dependent synthetase/ligase" evidence="3">
    <location>
        <begin position="24"/>
        <end position="87"/>
    </location>
</feature>
<dbReference type="PANTHER" id="PTHR24096">
    <property type="entry name" value="LONG-CHAIN-FATTY-ACID--COA LIGASE"/>
    <property type="match status" value="1"/>
</dbReference>
<dbReference type="Gene3D" id="3.40.50.12780">
    <property type="entry name" value="N-terminal domain of ligase-like"/>
    <property type="match status" value="1"/>
</dbReference>
<evidence type="ECO:0000313" key="4">
    <source>
        <dbReference type="EMBL" id="PRQ33420.1"/>
    </source>
</evidence>
<protein>
    <submittedName>
        <fullName evidence="4">Putative 4-coumarate--CoA ligase</fullName>
        <ecNumber evidence="4">6.2.1.12</ecNumber>
    </submittedName>
</protein>